<evidence type="ECO:0008006" key="3">
    <source>
        <dbReference type="Google" id="ProtNLM"/>
    </source>
</evidence>
<dbReference type="AlphaFoldDB" id="A0AAW5R9Q4"/>
<dbReference type="RefSeq" id="WP_004913556.1">
    <property type="nucleotide sequence ID" value="NZ_BBOS01000001.1"/>
</dbReference>
<evidence type="ECO:0000313" key="2">
    <source>
        <dbReference type="Proteomes" id="UP001208534"/>
    </source>
</evidence>
<comment type="caution">
    <text evidence="1">The sequence shown here is derived from an EMBL/GenBank/DDBJ whole genome shotgun (WGS) entry which is preliminary data.</text>
</comment>
<name>A0AAW5R9Q4_ACIJU</name>
<proteinExistence type="predicted"/>
<sequence length="238" mass="26721">MNKNIALMVCVLLSACNQVEPSESLEVKQKQTSSDQVKQKTIDQPKKTAVVLATFAYQEVKDQRLDQQCIWTDDANAAAKQYWSIQPNIELNGHSRFSKDDVALSAVVLVKPIKNCSEFYKTAQTAFAYAINNDRDWVNSLPIQSNQLIQNTDETVSIDLNHNGKPEQSYVCLNSESMDVFFKEAIQDKSFIHAHVQLSYSVEGGVDDTLACNDSFFSKLGIIRKEDPQTGNVIYISK</sequence>
<dbReference type="PROSITE" id="PS51257">
    <property type="entry name" value="PROKAR_LIPOPROTEIN"/>
    <property type="match status" value="1"/>
</dbReference>
<organism evidence="1 2">
    <name type="scientific">Acinetobacter junii</name>
    <dbReference type="NCBI Taxonomy" id="40215"/>
    <lineage>
        <taxon>Bacteria</taxon>
        <taxon>Pseudomonadati</taxon>
        <taxon>Pseudomonadota</taxon>
        <taxon>Gammaproteobacteria</taxon>
        <taxon>Moraxellales</taxon>
        <taxon>Moraxellaceae</taxon>
        <taxon>Acinetobacter</taxon>
    </lineage>
</organism>
<gene>
    <name evidence="1" type="ORF">KTH64_08570</name>
</gene>
<protein>
    <recommendedName>
        <fullName evidence="3">Lipoprotein</fullName>
    </recommendedName>
</protein>
<reference evidence="1" key="1">
    <citation type="submission" date="2021-06" db="EMBL/GenBank/DDBJ databases">
        <title>Propagation of a rapidly emergent carbapenem-resistant Acinetobacter baumannii lineage by various extra-hospital transmission networks.</title>
        <authorList>
            <person name="Calix J."/>
        </authorList>
    </citation>
    <scope>NUCLEOTIDE SEQUENCE</scope>
    <source>
        <strain evidence="1">WU_MDCI_Aw63</strain>
    </source>
</reference>
<evidence type="ECO:0000313" key="1">
    <source>
        <dbReference type="EMBL" id="MCU4397010.1"/>
    </source>
</evidence>
<accession>A0AAW5R9Q4</accession>
<dbReference type="Proteomes" id="UP001208534">
    <property type="component" value="Unassembled WGS sequence"/>
</dbReference>
<dbReference type="EMBL" id="JAHPRE010000029">
    <property type="protein sequence ID" value="MCU4397010.1"/>
    <property type="molecule type" value="Genomic_DNA"/>
</dbReference>